<dbReference type="CDD" id="cd19673">
    <property type="entry name" value="UBR-box_UBR3"/>
    <property type="match status" value="1"/>
</dbReference>
<keyword evidence="4 11" id="KW-0479">Metal-binding</keyword>
<comment type="similarity">
    <text evidence="8 11">Belongs to the E3 ubiquitin-protein ligase UBR1-like family.</text>
</comment>
<keyword evidence="16" id="KW-1185">Reference proteome</keyword>
<dbReference type="InterPro" id="IPR055194">
    <property type="entry name" value="UBR1-like_WH"/>
</dbReference>
<comment type="function">
    <text evidence="11">Ubiquitin ligase protein which is a component of the N-end rule pathway. Recognizes and binds to proteins bearing specific N-terminal residues that are destabilizing according to the N-end rule, leading to their ubiquitination and subsequent degradation.</text>
</comment>
<dbReference type="GO" id="GO:0061630">
    <property type="term" value="F:ubiquitin protein ligase activity"/>
    <property type="evidence" value="ECO:0007669"/>
    <property type="project" value="UniProtKB-UniRule"/>
</dbReference>
<feature type="compositionally biased region" description="Low complexity" evidence="12">
    <location>
        <begin position="829"/>
        <end position="838"/>
    </location>
</feature>
<evidence type="ECO:0000256" key="6">
    <source>
        <dbReference type="ARBA" id="ARBA00022786"/>
    </source>
</evidence>
<dbReference type="CDD" id="cd16483">
    <property type="entry name" value="RING-H2_UBR3"/>
    <property type="match status" value="1"/>
</dbReference>
<dbReference type="FunFam" id="2.10.110.30:FF:000002">
    <property type="entry name" value="Putative e3 ubiquitin-protein ligase ubr3"/>
    <property type="match status" value="1"/>
</dbReference>
<dbReference type="InterPro" id="IPR003126">
    <property type="entry name" value="Znf_UBR"/>
</dbReference>
<dbReference type="Pfam" id="PF22960">
    <property type="entry name" value="WHD_UBR1"/>
    <property type="match status" value="1"/>
</dbReference>
<dbReference type="EC" id="2.3.2.27" evidence="11"/>
<dbReference type="SMART" id="SM00396">
    <property type="entry name" value="ZnF_UBR1"/>
    <property type="match status" value="1"/>
</dbReference>
<evidence type="ECO:0000256" key="2">
    <source>
        <dbReference type="ARBA" id="ARBA00004906"/>
    </source>
</evidence>
<evidence type="ECO:0000313" key="15">
    <source>
        <dbReference type="EMBL" id="KAL2080972.1"/>
    </source>
</evidence>
<evidence type="ECO:0000259" key="14">
    <source>
        <dbReference type="PROSITE" id="PS51157"/>
    </source>
</evidence>
<evidence type="ECO:0000256" key="11">
    <source>
        <dbReference type="RuleBase" id="RU366018"/>
    </source>
</evidence>
<dbReference type="Pfam" id="PF02207">
    <property type="entry name" value="zf-UBR"/>
    <property type="match status" value="1"/>
</dbReference>
<evidence type="ECO:0000259" key="13">
    <source>
        <dbReference type="PROSITE" id="PS50089"/>
    </source>
</evidence>
<keyword evidence="7 11" id="KW-0862">Zinc</keyword>
<sequence>MMAASMLRRDKKTTAALLKTELNRTDNSSGVRLLQELLDNVLNPEKPAADTEALEWCKCLLAGGEGFEEFCKTVRSYDNATLCGLVWTANFVAYRCRTCGISPCMSLCAECFNNGDHTGHDFNMFRSQAGGACDCGDSNVMRESGFCRRHRLKTGENVPTVPKDLLLMSEMVLPRFIVSIIQYLRDGYVEPDSSAERDLQKVLQQLDPHISFLEELTKMGGAMRTVLTKILTNQQTFKELSMGQEDSVYAKKNYEKYLSALKSSGLVPAEEKGAGAATAAVAAGGGGSEAGAAGGAASLSLLGATAAVNSVESSKEEDQDGGQGVGQRKRVKLSSSTKDPSIMDTLKHKCFLEELLFWTIKYEFPQKMVTFLLNMLPDQDYKITFTKTFVQHYAFIMKTLMKSQESDTMSNRIVHISVQLFSNEELARHVTEECQLLDIMVTVLLYMMETCLIRSELQGRGGVEGDGGGGGGDGGNRWQLLDIMVTVLLYMMETCLIRSELQEGTLMATDCPILPPNHLLLHTTSSTPPPPPHHLLHTTSSSTPPPPLYLLHTSSSTPPPPPHHLLHTTSSTTPPPPQYLLHTTSSSSTPPPPQYLLHTTSSSSVPPPQYLLLSTSSSTPPPPHHLLHTTSSSSSVPPPQYLLHTTSSTPPPPPQYLLLSTSSSTPPPPHHLLHHTTSSSVPPPHHLPHTTSSSSPPPPHHLLLLTTSSTPPPPHHLLLSTSSSSTPPPPPHHLLHTTSSTPPPPQYLLPHHLLHTTSSTVPPPPPHHLLLHTTSSTPPPPHHLLLFISSTPPPPLYLLHTTSSTPPPPQYLLLFISSTPPPPPHHLLHTTTSSVSPPQRLLHTTTSSPPPQYLLLSTSPGSNEENSHHVVVNCGEALLKNNTYWPLVSDFINILSHQSVAKRFLEDHSLLMYWMSFVSFFQGMNLNKRELNEHVEFESQTYYAAFAAELEACAQPMWGLLTHCKVKETQEYTKTVVRYCLEALQLWFDNIGFVDEPAPNQVTFHLPLHRYYAMFLSKAVKCQGLDLDSLLPDQEMLMKIMVHPLQIQVSLSEIHSNMWVRNGLQIKGQAMTYVQSHFCNSMIDPDIYLLQVCASRLDPDYFISSVFERFKVVDLLTMASQHQNTVLDSEQERPMLEGALTFLVILSSLRIHLGMADDEILRAEMVSQLCMNDRTHSSLLDLIPENPNPKSGIVPGSCSFEDMLSAVADFKAPVFEPGGSMQQGMYTPKAKVWEKEFDPIMVILRTVYRRDVQSAMDRYAAFLKNSSAFSGNPWPPYKERTPLHPCYRGLVRLLHCKTLHIVIFTLLYKIWMDHPNMSEHVLCMVLYLIELGLDNQVQEEDEEPCIEEHCHDSWFPGTSLLSNLHHVINFVRVRVPERESPPEVRREPPPSTSAESSPPSQNLREAQLFSLVAERRRKFQEMINRSSREANMAATRPKSSAARWLPPGTSQHLATAAAAAANNTPQLVTEILEVRESMLSLLVKLHQKLSARGAATLSAAGLEGADPGAVAHGDGLTAIQRILSKAAARSRLSRRCIQDICGKLCPPVPPKNNSPGDKKSMDKEERRQRARERQQKLLAEFASRQKSFMETAMDVETPEVEAGMDLEASEEDSAEVLYDCVICGQSGPSTDDRPTGLVVLLQASSVLGHRCRSDEPKRLPTTDEEHIYPEDTCGAASDVRLSLMQRHFKESSCLQSVSIGWDGGVYVQTCGHTLHIDCHKSYMESLRNDQVLQGFSVDKGEFTCPLCRQFANSVLPCRPGRGSEVGAWHSPSNKPTHVLVKEVEDLQDQLGIFPTESNLSKEMESVIRDIKNTTQKKYMDYGRNPGSPDNDFLFMYSVARSNLELELVHRGGNLCCGGASAAAKRSCLNQLFHVLAMHMRLYSIDSAYNPWTRLTQLSHARDE</sequence>
<comment type="catalytic activity">
    <reaction evidence="1 11">
        <text>S-ubiquitinyl-[E2 ubiquitin-conjugating enzyme]-L-cysteine + [acceptor protein]-L-lysine = [E2 ubiquitin-conjugating enzyme]-L-cysteine + N(6)-ubiquitinyl-[acceptor protein]-L-lysine.</text>
        <dbReference type="EC" id="2.3.2.27"/>
    </reaction>
</comment>
<evidence type="ECO:0000256" key="8">
    <source>
        <dbReference type="ARBA" id="ARBA00046341"/>
    </source>
</evidence>
<feature type="region of interest" description="Disordered" evidence="12">
    <location>
        <begin position="829"/>
        <end position="851"/>
    </location>
</feature>
<evidence type="ECO:0000256" key="9">
    <source>
        <dbReference type="PROSITE-ProRule" id="PRU00175"/>
    </source>
</evidence>
<evidence type="ECO:0000256" key="5">
    <source>
        <dbReference type="ARBA" id="ARBA00022771"/>
    </source>
</evidence>
<protein>
    <recommendedName>
        <fullName evidence="11">E3 ubiquitin-protein ligase</fullName>
        <ecNumber evidence="11">2.3.2.27</ecNumber>
    </recommendedName>
</protein>
<feature type="zinc finger region" description="UBR-type" evidence="10">
    <location>
        <begin position="81"/>
        <end position="152"/>
    </location>
</feature>
<feature type="region of interest" description="Disordered" evidence="12">
    <location>
        <begin position="1378"/>
        <end position="1403"/>
    </location>
</feature>
<feature type="compositionally biased region" description="Basic and acidic residues" evidence="12">
    <location>
        <begin position="1556"/>
        <end position="1573"/>
    </location>
</feature>
<feature type="region of interest" description="Disordered" evidence="12">
    <location>
        <begin position="1547"/>
        <end position="1573"/>
    </location>
</feature>
<dbReference type="GO" id="GO:0008270">
    <property type="term" value="F:zinc ion binding"/>
    <property type="evidence" value="ECO:0007669"/>
    <property type="project" value="UniProtKB-UniRule"/>
</dbReference>
<dbReference type="Proteomes" id="UP001591681">
    <property type="component" value="Unassembled WGS sequence"/>
</dbReference>
<comment type="caution">
    <text evidence="15">The sequence shown here is derived from an EMBL/GenBank/DDBJ whole genome shotgun (WGS) entry which is preliminary data.</text>
</comment>
<evidence type="ECO:0000256" key="12">
    <source>
        <dbReference type="SAM" id="MobiDB-lite"/>
    </source>
</evidence>
<dbReference type="PROSITE" id="PS51157">
    <property type="entry name" value="ZF_UBR"/>
    <property type="match status" value="1"/>
</dbReference>
<feature type="compositionally biased region" description="Basic and acidic residues" evidence="12">
    <location>
        <begin position="1378"/>
        <end position="1388"/>
    </location>
</feature>
<feature type="domain" description="UBR-type" evidence="14">
    <location>
        <begin position="81"/>
        <end position="152"/>
    </location>
</feature>
<name>A0ABD1J198_9TELE</name>
<feature type="compositionally biased region" description="Low complexity" evidence="12">
    <location>
        <begin position="628"/>
        <end position="648"/>
    </location>
</feature>
<evidence type="ECO:0000256" key="10">
    <source>
        <dbReference type="PROSITE-ProRule" id="PRU00508"/>
    </source>
</evidence>
<organism evidence="15 16">
    <name type="scientific">Coilia grayii</name>
    <name type="common">Gray's grenadier anchovy</name>
    <dbReference type="NCBI Taxonomy" id="363190"/>
    <lineage>
        <taxon>Eukaryota</taxon>
        <taxon>Metazoa</taxon>
        <taxon>Chordata</taxon>
        <taxon>Craniata</taxon>
        <taxon>Vertebrata</taxon>
        <taxon>Euteleostomi</taxon>
        <taxon>Actinopterygii</taxon>
        <taxon>Neopterygii</taxon>
        <taxon>Teleostei</taxon>
        <taxon>Clupei</taxon>
        <taxon>Clupeiformes</taxon>
        <taxon>Clupeoidei</taxon>
        <taxon>Engraulidae</taxon>
        <taxon>Coilinae</taxon>
        <taxon>Coilia</taxon>
    </lineage>
</organism>
<gene>
    <name evidence="15" type="ORF">ACEWY4_022825</name>
</gene>
<dbReference type="PROSITE" id="PS50089">
    <property type="entry name" value="ZF_RING_2"/>
    <property type="match status" value="1"/>
</dbReference>
<dbReference type="GO" id="GO:0071596">
    <property type="term" value="P:ubiquitin-dependent protein catabolic process via the N-end rule pathway"/>
    <property type="evidence" value="ECO:0007669"/>
    <property type="project" value="UniProtKB-UniRule"/>
</dbReference>
<feature type="domain" description="RING-type" evidence="13">
    <location>
        <begin position="1693"/>
        <end position="1748"/>
    </location>
</feature>
<proteinExistence type="inferred from homology"/>
<feature type="compositionally biased region" description="Low complexity" evidence="12">
    <location>
        <begin position="716"/>
        <end position="725"/>
    </location>
</feature>
<keyword evidence="5 9" id="KW-0863">Zinc-finger</keyword>
<dbReference type="Gene3D" id="2.10.110.30">
    <property type="match status" value="1"/>
</dbReference>
<comment type="pathway">
    <text evidence="2 11">Protein modification; protein ubiquitination.</text>
</comment>
<evidence type="ECO:0000256" key="3">
    <source>
        <dbReference type="ARBA" id="ARBA00022679"/>
    </source>
</evidence>
<evidence type="ECO:0000313" key="16">
    <source>
        <dbReference type="Proteomes" id="UP001591681"/>
    </source>
</evidence>
<dbReference type="SUPFAM" id="SSF57850">
    <property type="entry name" value="RING/U-box"/>
    <property type="match status" value="1"/>
</dbReference>
<keyword evidence="6 11" id="KW-0833">Ubl conjugation pathway</keyword>
<keyword evidence="3 11" id="KW-0808">Transferase</keyword>
<evidence type="ECO:0000256" key="7">
    <source>
        <dbReference type="ARBA" id="ARBA00022833"/>
    </source>
</evidence>
<dbReference type="PANTHER" id="PTHR21497:SF39">
    <property type="entry name" value="E3 UBIQUITIN-PROTEIN LIGASE UBR3"/>
    <property type="match status" value="1"/>
</dbReference>
<reference evidence="15 16" key="1">
    <citation type="submission" date="2024-09" db="EMBL/GenBank/DDBJ databases">
        <title>A chromosome-level genome assembly of Gray's grenadier anchovy, Coilia grayii.</title>
        <authorList>
            <person name="Fu Z."/>
        </authorList>
    </citation>
    <scope>NUCLEOTIDE SEQUENCE [LARGE SCALE GENOMIC DNA]</scope>
    <source>
        <strain evidence="15">G4</strain>
        <tissue evidence="15">Muscle</tissue>
    </source>
</reference>
<dbReference type="InterPro" id="IPR039164">
    <property type="entry name" value="UBR1-like"/>
</dbReference>
<dbReference type="GO" id="GO:0016567">
    <property type="term" value="P:protein ubiquitination"/>
    <property type="evidence" value="ECO:0007669"/>
    <property type="project" value="UniProtKB-UniRule"/>
</dbReference>
<feature type="region of interest" description="Disordered" evidence="12">
    <location>
        <begin position="312"/>
        <end position="338"/>
    </location>
</feature>
<dbReference type="PANTHER" id="PTHR21497">
    <property type="entry name" value="UBIQUITIN LIGASE E3 ALPHA-RELATED"/>
    <property type="match status" value="1"/>
</dbReference>
<evidence type="ECO:0000256" key="4">
    <source>
        <dbReference type="ARBA" id="ARBA00022723"/>
    </source>
</evidence>
<dbReference type="EMBL" id="JBHFQA010000020">
    <property type="protein sequence ID" value="KAL2080972.1"/>
    <property type="molecule type" value="Genomic_DNA"/>
</dbReference>
<accession>A0ABD1J198</accession>
<evidence type="ECO:0000256" key="1">
    <source>
        <dbReference type="ARBA" id="ARBA00000900"/>
    </source>
</evidence>
<feature type="compositionally biased region" description="Low complexity" evidence="12">
    <location>
        <begin position="748"/>
        <end position="760"/>
    </location>
</feature>
<dbReference type="InterPro" id="IPR001841">
    <property type="entry name" value="Znf_RING"/>
</dbReference>
<feature type="region of interest" description="Disordered" evidence="12">
    <location>
        <begin position="522"/>
        <end position="776"/>
    </location>
</feature>